<gene>
    <name evidence="2" type="ORF">LMG21510_03897</name>
</gene>
<evidence type="ECO:0000256" key="1">
    <source>
        <dbReference type="SAM" id="SignalP"/>
    </source>
</evidence>
<feature type="chain" id="PRO_5045979672" description="Lipoprotein" evidence="1">
    <location>
        <begin position="18"/>
        <end position="205"/>
    </location>
</feature>
<protein>
    <recommendedName>
        <fullName evidence="4">Lipoprotein</fullName>
    </recommendedName>
</protein>
<keyword evidence="1" id="KW-0732">Signal</keyword>
<dbReference type="PROSITE" id="PS51257">
    <property type="entry name" value="PROKAR_LIPOPROTEIN"/>
    <property type="match status" value="1"/>
</dbReference>
<proteinExistence type="predicted"/>
<name>A0ABM8XI10_9BURK</name>
<comment type="caution">
    <text evidence="2">The sequence shown here is derived from an EMBL/GenBank/DDBJ whole genome shotgun (WGS) entry which is preliminary data.</text>
</comment>
<evidence type="ECO:0000313" key="2">
    <source>
        <dbReference type="EMBL" id="CAG9179782.1"/>
    </source>
</evidence>
<dbReference type="RefSeq" id="WP_224043515.1">
    <property type="nucleotide sequence ID" value="NZ_CAJZAH010000004.1"/>
</dbReference>
<feature type="signal peptide" evidence="1">
    <location>
        <begin position="1"/>
        <end position="17"/>
    </location>
</feature>
<accession>A0ABM8XI10</accession>
<dbReference type="Proteomes" id="UP000721236">
    <property type="component" value="Unassembled WGS sequence"/>
</dbReference>
<keyword evidence="3" id="KW-1185">Reference proteome</keyword>
<reference evidence="2 3" key="1">
    <citation type="submission" date="2021-08" db="EMBL/GenBank/DDBJ databases">
        <authorList>
            <person name="Peeters C."/>
        </authorList>
    </citation>
    <scope>NUCLEOTIDE SEQUENCE [LARGE SCALE GENOMIC DNA]</scope>
    <source>
        <strain evidence="2 3">LMG 21510</strain>
    </source>
</reference>
<sequence length="205" mass="20487">MRSILCCLLASASLASGCASIVSGTTQDVLVQTHRNQHPVEGASCELTNSKGTYHVTSPGTVPINRAYGDLAVHCEKPGMDAGTATVASSTKGIAFGNVLIGGAIGAAVDTASGAAFEYPELIRVEMGFNTVHDGLPTPIDSAAGSTVRTDSTTVAANAPAPLAPVSASLDAPAVPARAPAAASTAPSSGKPVAMDDLRHLLAPR</sequence>
<dbReference type="EMBL" id="CAJZAH010000004">
    <property type="protein sequence ID" value="CAG9179782.1"/>
    <property type="molecule type" value="Genomic_DNA"/>
</dbReference>
<evidence type="ECO:0008006" key="4">
    <source>
        <dbReference type="Google" id="ProtNLM"/>
    </source>
</evidence>
<evidence type="ECO:0000313" key="3">
    <source>
        <dbReference type="Proteomes" id="UP000721236"/>
    </source>
</evidence>
<organism evidence="2 3">
    <name type="scientific">Cupriavidus respiraculi</name>
    <dbReference type="NCBI Taxonomy" id="195930"/>
    <lineage>
        <taxon>Bacteria</taxon>
        <taxon>Pseudomonadati</taxon>
        <taxon>Pseudomonadota</taxon>
        <taxon>Betaproteobacteria</taxon>
        <taxon>Burkholderiales</taxon>
        <taxon>Burkholderiaceae</taxon>
        <taxon>Cupriavidus</taxon>
    </lineage>
</organism>